<dbReference type="SUPFAM" id="SSF48452">
    <property type="entry name" value="TPR-like"/>
    <property type="match status" value="1"/>
</dbReference>
<evidence type="ECO:0000256" key="3">
    <source>
        <dbReference type="ARBA" id="ARBA00023242"/>
    </source>
</evidence>
<dbReference type="InterPro" id="IPR045243">
    <property type="entry name" value="Rna14-like"/>
</dbReference>
<dbReference type="PANTHER" id="PTHR19980">
    <property type="entry name" value="RNA CLEAVAGE STIMULATION FACTOR"/>
    <property type="match status" value="1"/>
</dbReference>
<comment type="caution">
    <text evidence="5">The sequence shown here is derived from an EMBL/GenBank/DDBJ whole genome shotgun (WGS) entry which is preliminary data.</text>
</comment>
<dbReference type="Pfam" id="PF05843">
    <property type="entry name" value="Suf"/>
    <property type="match status" value="1"/>
</dbReference>
<dbReference type="GO" id="GO:0031124">
    <property type="term" value="P:mRNA 3'-end processing"/>
    <property type="evidence" value="ECO:0007669"/>
    <property type="project" value="InterPro"/>
</dbReference>
<accession>A0A7J6WKH0</accession>
<reference evidence="5 6" key="1">
    <citation type="submission" date="2020-06" db="EMBL/GenBank/DDBJ databases">
        <title>Transcriptomic and genomic resources for Thalictrum thalictroides and T. hernandezii: Facilitating candidate gene discovery in an emerging model plant lineage.</title>
        <authorList>
            <person name="Arias T."/>
            <person name="Riano-Pachon D.M."/>
            <person name="Di Stilio V.S."/>
        </authorList>
    </citation>
    <scope>NUCLEOTIDE SEQUENCE [LARGE SCALE GENOMIC DNA]</scope>
    <source>
        <strain evidence="6">cv. WT478/WT964</strain>
        <tissue evidence="5">Leaves</tissue>
    </source>
</reference>
<gene>
    <name evidence="5" type="ORF">FRX31_013438</name>
</gene>
<evidence type="ECO:0000313" key="6">
    <source>
        <dbReference type="Proteomes" id="UP000554482"/>
    </source>
</evidence>
<proteinExistence type="predicted"/>
<dbReference type="Gene3D" id="1.25.40.1040">
    <property type="match status" value="1"/>
</dbReference>
<dbReference type="OrthoDB" id="26282at2759"/>
<evidence type="ECO:0000256" key="1">
    <source>
        <dbReference type="ARBA" id="ARBA00004123"/>
    </source>
</evidence>
<comment type="subcellular location">
    <subcellularLocation>
        <location evidence="1">Nucleus</location>
    </subcellularLocation>
</comment>
<protein>
    <submittedName>
        <fullName evidence="5">Cleavage stimulation factor subunit</fullName>
    </submittedName>
</protein>
<sequence>MQPAKKIYESLLGNGVSITALAHIQFIRFLRRTEGIEAARKYFLDTRKSPNCTYHVYVAYAMMAFCLDKDPKVAHNVYEAGLKRFMHEPGYILEYADFLCRLNDDRNIRALFERALSSLPPEESVETLLAKQAFDSIRGT</sequence>
<name>A0A7J6WKH0_THATH</name>
<evidence type="ECO:0000256" key="2">
    <source>
        <dbReference type="ARBA" id="ARBA00022737"/>
    </source>
</evidence>
<dbReference type="EMBL" id="JABWDY010015260">
    <property type="protein sequence ID" value="KAF5196975.1"/>
    <property type="molecule type" value="Genomic_DNA"/>
</dbReference>
<dbReference type="InterPro" id="IPR011990">
    <property type="entry name" value="TPR-like_helical_dom_sf"/>
</dbReference>
<dbReference type="AlphaFoldDB" id="A0A7J6WKH0"/>
<evidence type="ECO:0000259" key="4">
    <source>
        <dbReference type="Pfam" id="PF05843"/>
    </source>
</evidence>
<dbReference type="InterPro" id="IPR008847">
    <property type="entry name" value="Suf"/>
</dbReference>
<keyword evidence="3" id="KW-0539">Nucleus</keyword>
<dbReference type="GO" id="GO:0005634">
    <property type="term" value="C:nucleus"/>
    <property type="evidence" value="ECO:0007669"/>
    <property type="project" value="UniProtKB-SubCell"/>
</dbReference>
<keyword evidence="6" id="KW-1185">Reference proteome</keyword>
<dbReference type="PANTHER" id="PTHR19980:SF0">
    <property type="entry name" value="CLEAVAGE STIMULATION FACTOR SUBUNIT 3"/>
    <property type="match status" value="1"/>
</dbReference>
<keyword evidence="2" id="KW-0677">Repeat</keyword>
<evidence type="ECO:0000313" key="5">
    <source>
        <dbReference type="EMBL" id="KAF5196975.1"/>
    </source>
</evidence>
<dbReference type="Proteomes" id="UP000554482">
    <property type="component" value="Unassembled WGS sequence"/>
</dbReference>
<dbReference type="GO" id="GO:0003729">
    <property type="term" value="F:mRNA binding"/>
    <property type="evidence" value="ECO:0007669"/>
    <property type="project" value="TreeGrafter"/>
</dbReference>
<feature type="domain" description="Suppressor of forked" evidence="4">
    <location>
        <begin position="19"/>
        <end position="124"/>
    </location>
</feature>
<organism evidence="5 6">
    <name type="scientific">Thalictrum thalictroides</name>
    <name type="common">Rue-anemone</name>
    <name type="synonym">Anemone thalictroides</name>
    <dbReference type="NCBI Taxonomy" id="46969"/>
    <lineage>
        <taxon>Eukaryota</taxon>
        <taxon>Viridiplantae</taxon>
        <taxon>Streptophyta</taxon>
        <taxon>Embryophyta</taxon>
        <taxon>Tracheophyta</taxon>
        <taxon>Spermatophyta</taxon>
        <taxon>Magnoliopsida</taxon>
        <taxon>Ranunculales</taxon>
        <taxon>Ranunculaceae</taxon>
        <taxon>Thalictroideae</taxon>
        <taxon>Thalictrum</taxon>
    </lineage>
</organism>